<dbReference type="AlphaFoldDB" id="A0AAI9UMD0"/>
<evidence type="ECO:0000313" key="4">
    <source>
        <dbReference type="Proteomes" id="UP001239795"/>
    </source>
</evidence>
<reference evidence="3 4" key="1">
    <citation type="submission" date="2016-10" db="EMBL/GenBank/DDBJ databases">
        <title>The genome sequence of Colletotrichum fioriniae PJ7.</title>
        <authorList>
            <person name="Baroncelli R."/>
        </authorList>
    </citation>
    <scope>NUCLEOTIDE SEQUENCE [LARGE SCALE GENOMIC DNA]</scope>
    <source>
        <strain evidence="3">Col 31</strain>
    </source>
</reference>
<accession>A0AAI9UMD0</accession>
<keyword evidence="2" id="KW-0732">Signal</keyword>
<feature type="signal peptide" evidence="2">
    <location>
        <begin position="1"/>
        <end position="28"/>
    </location>
</feature>
<sequence length="185" mass="19898">MVGACFVYYETALSLLWLVLGVASSARGQGLQFRSRADRKEGTGQGQVHTCRGRAGPLLPKREPMPSLPASVPAVPAIARLRPACAGLCLRLRFFLCGMGLGCLAWAEPTGVGRCCPLPVLKATWGRVKCTVPKASESRERREGTHLRLCRERQEGAIISVPGTMTMETAFSHTSRPANSVFSTG</sequence>
<evidence type="ECO:0000313" key="3">
    <source>
        <dbReference type="EMBL" id="KAK1461163.1"/>
    </source>
</evidence>
<name>A0AAI9UMD0_9PEZI</name>
<protein>
    <recommendedName>
        <fullName evidence="5">Secreted protein</fullName>
    </recommendedName>
</protein>
<evidence type="ECO:0000256" key="2">
    <source>
        <dbReference type="SAM" id="SignalP"/>
    </source>
</evidence>
<comment type="caution">
    <text evidence="3">The sequence shown here is derived from an EMBL/GenBank/DDBJ whole genome shotgun (WGS) entry which is preliminary data.</text>
</comment>
<organism evidence="3 4">
    <name type="scientific">Colletotrichum melonis</name>
    <dbReference type="NCBI Taxonomy" id="1209925"/>
    <lineage>
        <taxon>Eukaryota</taxon>
        <taxon>Fungi</taxon>
        <taxon>Dikarya</taxon>
        <taxon>Ascomycota</taxon>
        <taxon>Pezizomycotina</taxon>
        <taxon>Sordariomycetes</taxon>
        <taxon>Hypocreomycetidae</taxon>
        <taxon>Glomerellales</taxon>
        <taxon>Glomerellaceae</taxon>
        <taxon>Colletotrichum</taxon>
        <taxon>Colletotrichum acutatum species complex</taxon>
    </lineage>
</organism>
<gene>
    <name evidence="3" type="ORF">CMEL01_14799</name>
</gene>
<evidence type="ECO:0008006" key="5">
    <source>
        <dbReference type="Google" id="ProtNLM"/>
    </source>
</evidence>
<feature type="region of interest" description="Disordered" evidence="1">
    <location>
        <begin position="34"/>
        <end position="56"/>
    </location>
</feature>
<keyword evidence="4" id="KW-1185">Reference proteome</keyword>
<dbReference type="EMBL" id="MLGG01000011">
    <property type="protein sequence ID" value="KAK1461163.1"/>
    <property type="molecule type" value="Genomic_DNA"/>
</dbReference>
<proteinExistence type="predicted"/>
<dbReference type="Proteomes" id="UP001239795">
    <property type="component" value="Unassembled WGS sequence"/>
</dbReference>
<feature type="chain" id="PRO_5042518115" description="Secreted protein" evidence="2">
    <location>
        <begin position="29"/>
        <end position="185"/>
    </location>
</feature>
<evidence type="ECO:0000256" key="1">
    <source>
        <dbReference type="SAM" id="MobiDB-lite"/>
    </source>
</evidence>